<proteinExistence type="predicted"/>
<name>A0A6N6MD73_9FLAO</name>
<gene>
    <name evidence="1" type="ORF">F6U93_13175</name>
</gene>
<organism evidence="1 2">
    <name type="scientific">Pseudotamlana haliotis</name>
    <dbReference type="NCBI Taxonomy" id="2614804"/>
    <lineage>
        <taxon>Bacteria</taxon>
        <taxon>Pseudomonadati</taxon>
        <taxon>Bacteroidota</taxon>
        <taxon>Flavobacteriia</taxon>
        <taxon>Flavobacteriales</taxon>
        <taxon>Flavobacteriaceae</taxon>
        <taxon>Pseudotamlana</taxon>
    </lineage>
</organism>
<protein>
    <submittedName>
        <fullName evidence="1">Uncharacterized protein</fullName>
    </submittedName>
</protein>
<dbReference type="AlphaFoldDB" id="A0A6N6MD73"/>
<dbReference type="RefSeq" id="WP_150940597.1">
    <property type="nucleotide sequence ID" value="NZ_WAAT01000051.1"/>
</dbReference>
<sequence length="273" mass="31302">MKKKLESDLVSIAHRVLKLKGKEDVVKLQAEAGALYEALTVLKFAEENFDGELPKIGNDSSFFGMLDSAFNNKVSDNIEVEDKIYVNFDDANREVITEPAMSKIKDMLEFMPKTPEDDIRDPQEFIPKETAPEDKVIEEKIADEVVPNEVVPKEEPVKKDVLEDFSEAYTEMPVFDPVPKNQNGISNQKKSLNDKLKFGGFNIGLNDKIAFIKHLFEGKNEDYDRVISQLNTINSWDDAHNFIQNMVKPDYNNWAGKEEFEERFIEIIEAKFN</sequence>
<evidence type="ECO:0000313" key="2">
    <source>
        <dbReference type="Proteomes" id="UP000441333"/>
    </source>
</evidence>
<dbReference type="Proteomes" id="UP000441333">
    <property type="component" value="Unassembled WGS sequence"/>
</dbReference>
<keyword evidence="2" id="KW-1185">Reference proteome</keyword>
<evidence type="ECO:0000313" key="1">
    <source>
        <dbReference type="EMBL" id="KAB1066801.1"/>
    </source>
</evidence>
<comment type="caution">
    <text evidence="1">The sequence shown here is derived from an EMBL/GenBank/DDBJ whole genome shotgun (WGS) entry which is preliminary data.</text>
</comment>
<reference evidence="1 2" key="1">
    <citation type="submission" date="2019-09" db="EMBL/GenBank/DDBJ databases">
        <authorList>
            <person name="Cao W.R."/>
        </authorList>
    </citation>
    <scope>NUCLEOTIDE SEQUENCE [LARGE SCALE GENOMIC DNA]</scope>
    <source>
        <strain evidence="1 2">B1N29</strain>
    </source>
</reference>
<accession>A0A6N6MD73</accession>
<dbReference type="EMBL" id="WAAT01000051">
    <property type="protein sequence ID" value="KAB1066801.1"/>
    <property type="molecule type" value="Genomic_DNA"/>
</dbReference>